<dbReference type="PANTHER" id="PTHR21015">
    <property type="entry name" value="UDP-N-ACETYLGLUCOSAMINE--N-ACETYLMURAMYL-(PENTAPEPTIDE) PYROPHOSPHORYL-UNDECAPRENOL N-ACETYLGLUCOSAMINE TRANSFERASE 1"/>
    <property type="match status" value="1"/>
</dbReference>
<keyword evidence="5 10" id="KW-0133">Cell shape</keyword>
<evidence type="ECO:0000313" key="13">
    <source>
        <dbReference type="EMBL" id="PIE25445.1"/>
    </source>
</evidence>
<evidence type="ECO:0000256" key="5">
    <source>
        <dbReference type="ARBA" id="ARBA00022960"/>
    </source>
</evidence>
<dbReference type="STRING" id="207954.MED92_15820"/>
<keyword evidence="3 10" id="KW-0328">Glycosyltransferase</keyword>
<dbReference type="GO" id="GO:0051301">
    <property type="term" value="P:cell division"/>
    <property type="evidence" value="ECO:0007669"/>
    <property type="project" value="UniProtKB-KW"/>
</dbReference>
<evidence type="ECO:0000256" key="9">
    <source>
        <dbReference type="ARBA" id="ARBA00023316"/>
    </source>
</evidence>
<feature type="binding site" evidence="10">
    <location>
        <position position="126"/>
    </location>
    <ligand>
        <name>UDP-N-acetyl-alpha-D-glucosamine</name>
        <dbReference type="ChEBI" id="CHEBI:57705"/>
    </ligand>
</feature>
<name>A0A2G6JPT2_NEPCE</name>
<keyword evidence="6 10" id="KW-0573">Peptidoglycan synthesis</keyword>
<dbReference type="GO" id="GO:0005975">
    <property type="term" value="P:carbohydrate metabolic process"/>
    <property type="evidence" value="ECO:0007669"/>
    <property type="project" value="InterPro"/>
</dbReference>
<evidence type="ECO:0000256" key="10">
    <source>
        <dbReference type="HAMAP-Rule" id="MF_00033"/>
    </source>
</evidence>
<feature type="binding site" evidence="10">
    <location>
        <begin position="267"/>
        <end position="272"/>
    </location>
    <ligand>
        <name>UDP-N-acetyl-alpha-D-glucosamine</name>
        <dbReference type="ChEBI" id="CHEBI:57705"/>
    </ligand>
</feature>
<dbReference type="InterPro" id="IPR006009">
    <property type="entry name" value="GlcNAc_MurG"/>
</dbReference>
<keyword evidence="2 10" id="KW-0132">Cell division</keyword>
<dbReference type="InterPro" id="IPR007235">
    <property type="entry name" value="Glyco_trans_28_C"/>
</dbReference>
<dbReference type="GO" id="GO:0051991">
    <property type="term" value="F:UDP-N-acetyl-D-glucosamine:N-acetylmuramoyl-L-alanyl-D-glutamyl-meso-2,6-diaminopimelyl-D-alanyl-D-alanine-diphosphoundecaprenol 4-beta-N-acetylglucosaminlytransferase activity"/>
    <property type="evidence" value="ECO:0007669"/>
    <property type="project" value="RHEA"/>
</dbReference>
<sequence length="361" mass="38698">MNHRKVALVMAGGTGGHIFPALATAEKLQEQGVHVEWLGSRQSMEAELIPKTGIAFHAIEVSGLRGKGKLSLLLAPVKLMMALLQALQVLRAVRPNVVLGMGGFASGPGGLAAWLLRVPLIVHEQNAVAGMTNKALSGMAKQVLEAFGGAFKPALKTRVVGNPVRGNILQMDSPNQRMQNRDGPVRLLVVGGSLGAKAINDLLPQVLADIPQNERPEVWHQAGKRNIEQTLQSYQENGVTGCKVVPFIDAMETAYAWADVVLCRAGALTVSELSIAGVASILVPFPYAVDDHQTKNGEYLATQGAAVLIQQSELTHDRLKKLLTEQLNQRVTLIDMANKARELGKPESSQVVADVCLEAMK</sequence>
<feature type="binding site" evidence="10">
    <location>
        <begin position="14"/>
        <end position="16"/>
    </location>
    <ligand>
        <name>UDP-N-acetyl-alpha-D-glucosamine</name>
        <dbReference type="ChEBI" id="CHEBI:57705"/>
    </ligand>
</feature>
<feature type="binding site" evidence="10">
    <location>
        <position position="248"/>
    </location>
    <ligand>
        <name>UDP-N-acetyl-alpha-D-glucosamine</name>
        <dbReference type="ChEBI" id="CHEBI:57705"/>
    </ligand>
</feature>
<reference evidence="13 14" key="1">
    <citation type="submission" date="2017-10" db="EMBL/GenBank/DDBJ databases">
        <title>Novel microbial diversity and functional potential in the marine mammal oral microbiome.</title>
        <authorList>
            <person name="Dudek N.K."/>
            <person name="Sun C.L."/>
            <person name="Burstein D."/>
            <person name="Kantor R.S."/>
            <person name="Aliaga Goltsman D.S."/>
            <person name="Bik E.M."/>
            <person name="Thomas B.C."/>
            <person name="Banfield J.F."/>
            <person name="Relman D.A."/>
        </authorList>
    </citation>
    <scope>NUCLEOTIDE SEQUENCE [LARGE SCALE GENOMIC DNA]</scope>
    <source>
        <strain evidence="13">DOLJORAL78_47_21</strain>
    </source>
</reference>
<dbReference type="AlphaFoldDB" id="A0A2G6JPT2"/>
<protein>
    <recommendedName>
        <fullName evidence="10">UDP-N-acetylglucosamine--N-acetylmuramyl-(pentapeptide) pyrophosphoryl-undecaprenol N-acetylglucosamine transferase</fullName>
        <ecNumber evidence="10">2.4.1.227</ecNumber>
    </recommendedName>
    <alternativeName>
        <fullName evidence="10">Undecaprenyl-PP-MurNAc-pentapeptide-UDPGlcNAc GlcNAc transferase</fullName>
    </alternativeName>
</protein>
<keyword evidence="4 10" id="KW-0808">Transferase</keyword>
<evidence type="ECO:0000256" key="7">
    <source>
        <dbReference type="ARBA" id="ARBA00023136"/>
    </source>
</evidence>
<dbReference type="UniPathway" id="UPA00219"/>
<comment type="function">
    <text evidence="10">Cell wall formation. Catalyzes the transfer of a GlcNAc subunit on undecaprenyl-pyrophosphoryl-MurNAc-pentapeptide (lipid intermediate I) to form undecaprenyl-pyrophosphoryl-MurNAc-(pentapeptide)GlcNAc (lipid intermediate II).</text>
</comment>
<comment type="caution">
    <text evidence="13">The sequence shown here is derived from an EMBL/GenBank/DDBJ whole genome shotgun (WGS) entry which is preliminary data.</text>
</comment>
<accession>A0A2G6JPT2</accession>
<keyword evidence="9 10" id="KW-0961">Cell wall biogenesis/degradation</keyword>
<keyword evidence="7 10" id="KW-0472">Membrane</keyword>
<evidence type="ECO:0000313" key="14">
    <source>
        <dbReference type="Proteomes" id="UP000243469"/>
    </source>
</evidence>
<evidence type="ECO:0000256" key="8">
    <source>
        <dbReference type="ARBA" id="ARBA00023306"/>
    </source>
</evidence>
<evidence type="ECO:0000256" key="4">
    <source>
        <dbReference type="ARBA" id="ARBA00022679"/>
    </source>
</evidence>
<proteinExistence type="inferred from homology"/>
<feature type="domain" description="Glycosyl transferase family 28 C-terminal" evidence="12">
    <location>
        <begin position="187"/>
        <end position="347"/>
    </location>
</feature>
<evidence type="ECO:0000259" key="11">
    <source>
        <dbReference type="Pfam" id="PF03033"/>
    </source>
</evidence>
<dbReference type="EMBL" id="PDSH01000005">
    <property type="protein sequence ID" value="PIE25445.1"/>
    <property type="molecule type" value="Genomic_DNA"/>
</dbReference>
<dbReference type="GO" id="GO:0005886">
    <property type="term" value="C:plasma membrane"/>
    <property type="evidence" value="ECO:0007669"/>
    <property type="project" value="UniProtKB-SubCell"/>
</dbReference>
<dbReference type="Pfam" id="PF04101">
    <property type="entry name" value="Glyco_tran_28_C"/>
    <property type="match status" value="1"/>
</dbReference>
<gene>
    <name evidence="10 13" type="primary">murG</name>
    <name evidence="13" type="ORF">CSA60_00430</name>
</gene>
<comment type="subcellular location">
    <subcellularLocation>
        <location evidence="10">Cell membrane</location>
        <topology evidence="10">Peripheral membrane protein</topology>
        <orientation evidence="10">Cytoplasmic side</orientation>
    </subcellularLocation>
</comment>
<dbReference type="PANTHER" id="PTHR21015:SF22">
    <property type="entry name" value="GLYCOSYLTRANSFERASE"/>
    <property type="match status" value="1"/>
</dbReference>
<dbReference type="GO" id="GO:0071555">
    <property type="term" value="P:cell wall organization"/>
    <property type="evidence" value="ECO:0007669"/>
    <property type="project" value="UniProtKB-KW"/>
</dbReference>
<evidence type="ECO:0000256" key="3">
    <source>
        <dbReference type="ARBA" id="ARBA00022676"/>
    </source>
</evidence>
<dbReference type="CDD" id="cd03785">
    <property type="entry name" value="GT28_MurG"/>
    <property type="match status" value="1"/>
</dbReference>
<evidence type="ECO:0000256" key="1">
    <source>
        <dbReference type="ARBA" id="ARBA00022475"/>
    </source>
</evidence>
<comment type="pathway">
    <text evidence="10">Cell wall biogenesis; peptidoglycan biosynthesis.</text>
</comment>
<dbReference type="GO" id="GO:0009252">
    <property type="term" value="P:peptidoglycan biosynthetic process"/>
    <property type="evidence" value="ECO:0007669"/>
    <property type="project" value="UniProtKB-UniRule"/>
</dbReference>
<dbReference type="InterPro" id="IPR004276">
    <property type="entry name" value="GlycoTrans_28_N"/>
</dbReference>
<feature type="binding site" evidence="10">
    <location>
        <position position="193"/>
    </location>
    <ligand>
        <name>UDP-N-acetyl-alpha-D-glucosamine</name>
        <dbReference type="ChEBI" id="CHEBI:57705"/>
    </ligand>
</feature>
<keyword evidence="8 10" id="KW-0131">Cell cycle</keyword>
<dbReference type="Gene3D" id="3.40.50.2000">
    <property type="entry name" value="Glycogen Phosphorylase B"/>
    <property type="match status" value="2"/>
</dbReference>
<organism evidence="13 14">
    <name type="scientific">Neptuniibacter caesariensis</name>
    <dbReference type="NCBI Taxonomy" id="207954"/>
    <lineage>
        <taxon>Bacteria</taxon>
        <taxon>Pseudomonadati</taxon>
        <taxon>Pseudomonadota</taxon>
        <taxon>Gammaproteobacteria</taxon>
        <taxon>Oceanospirillales</taxon>
        <taxon>Oceanospirillaceae</taxon>
        <taxon>Neptuniibacter</taxon>
    </lineage>
</organism>
<dbReference type="Proteomes" id="UP000243469">
    <property type="component" value="Unassembled WGS sequence"/>
</dbReference>
<dbReference type="EC" id="2.4.1.227" evidence="10"/>
<comment type="similarity">
    <text evidence="10">Belongs to the glycosyltransferase 28 family. MurG subfamily.</text>
</comment>
<evidence type="ECO:0000256" key="2">
    <source>
        <dbReference type="ARBA" id="ARBA00022618"/>
    </source>
</evidence>
<dbReference type="GO" id="GO:0050511">
    <property type="term" value="F:undecaprenyldiphospho-muramoylpentapeptide beta-N-acetylglucosaminyltransferase activity"/>
    <property type="evidence" value="ECO:0007669"/>
    <property type="project" value="UniProtKB-UniRule"/>
</dbReference>
<comment type="catalytic activity">
    <reaction evidence="10">
        <text>di-trans,octa-cis-undecaprenyl diphospho-N-acetyl-alpha-D-muramoyl-L-alanyl-D-glutamyl-meso-2,6-diaminopimeloyl-D-alanyl-D-alanine + UDP-N-acetyl-alpha-D-glucosamine = di-trans,octa-cis-undecaprenyl diphospho-[N-acetyl-alpha-D-glucosaminyl-(1-&gt;4)]-N-acetyl-alpha-D-muramoyl-L-alanyl-D-glutamyl-meso-2,6-diaminopimeloyl-D-alanyl-D-alanine + UDP + H(+)</text>
        <dbReference type="Rhea" id="RHEA:31227"/>
        <dbReference type="ChEBI" id="CHEBI:15378"/>
        <dbReference type="ChEBI" id="CHEBI:57705"/>
        <dbReference type="ChEBI" id="CHEBI:58223"/>
        <dbReference type="ChEBI" id="CHEBI:61387"/>
        <dbReference type="ChEBI" id="CHEBI:61388"/>
        <dbReference type="EC" id="2.4.1.227"/>
    </reaction>
</comment>
<keyword evidence="1 10" id="KW-1003">Cell membrane</keyword>
<dbReference type="HAMAP" id="MF_00033">
    <property type="entry name" value="MurG"/>
    <property type="match status" value="1"/>
</dbReference>
<feature type="domain" description="Glycosyltransferase family 28 N-terminal" evidence="11">
    <location>
        <begin position="8"/>
        <end position="144"/>
    </location>
</feature>
<evidence type="ECO:0000259" key="12">
    <source>
        <dbReference type="Pfam" id="PF04101"/>
    </source>
</evidence>
<dbReference type="SUPFAM" id="SSF53756">
    <property type="entry name" value="UDP-Glycosyltransferase/glycogen phosphorylase"/>
    <property type="match status" value="1"/>
</dbReference>
<dbReference type="GO" id="GO:0008360">
    <property type="term" value="P:regulation of cell shape"/>
    <property type="evidence" value="ECO:0007669"/>
    <property type="project" value="UniProtKB-KW"/>
</dbReference>
<dbReference type="Pfam" id="PF03033">
    <property type="entry name" value="Glyco_transf_28"/>
    <property type="match status" value="1"/>
</dbReference>
<evidence type="ECO:0000256" key="6">
    <source>
        <dbReference type="ARBA" id="ARBA00022984"/>
    </source>
</evidence>
<dbReference type="NCBIfam" id="TIGR01133">
    <property type="entry name" value="murG"/>
    <property type="match status" value="1"/>
</dbReference>
<feature type="binding site" evidence="10">
    <location>
        <position position="165"/>
    </location>
    <ligand>
        <name>UDP-N-acetyl-alpha-D-glucosamine</name>
        <dbReference type="ChEBI" id="CHEBI:57705"/>
    </ligand>
</feature>
<feature type="binding site" evidence="10">
    <location>
        <position position="293"/>
    </location>
    <ligand>
        <name>UDP-N-acetyl-alpha-D-glucosamine</name>
        <dbReference type="ChEBI" id="CHEBI:57705"/>
    </ligand>
</feature>